<dbReference type="InterPro" id="IPR016035">
    <property type="entry name" value="Acyl_Trfase/lysoPLipase"/>
</dbReference>
<dbReference type="GO" id="GO:0004806">
    <property type="term" value="F:triacylglycerol lipase activity"/>
    <property type="evidence" value="ECO:0007669"/>
    <property type="project" value="TreeGrafter"/>
</dbReference>
<feature type="short sequence motif" description="DGA/G" evidence="2">
    <location>
        <begin position="184"/>
        <end position="186"/>
    </location>
</feature>
<dbReference type="SUPFAM" id="SSF52151">
    <property type="entry name" value="FabD/lysophospholipase-like"/>
    <property type="match status" value="1"/>
</dbReference>
<dbReference type="eggNOG" id="COG1752">
    <property type="taxonomic scope" value="Bacteria"/>
</dbReference>
<feature type="short sequence motif" description="GXGXXG" evidence="2">
    <location>
        <begin position="10"/>
        <end position="15"/>
    </location>
</feature>
<reference evidence="4 5" key="1">
    <citation type="journal article" date="2014" name="J. Biotechnol.">
        <title>Complete genome sequence of the actinobacterium Actinoplanes friuliensis HAG 010964, producer of the lipopeptide antibiotic friulimycin.</title>
        <authorList>
            <person name="Ruckert C."/>
            <person name="Szczepanowski R."/>
            <person name="Albersmeier A."/>
            <person name="Goesmann A."/>
            <person name="Fischer N."/>
            <person name="Steinkamper A."/>
            <person name="Puhler A."/>
            <person name="Biener R."/>
            <person name="Schwartz D."/>
            <person name="Kalinowski J."/>
        </authorList>
    </citation>
    <scope>NUCLEOTIDE SEQUENCE [LARGE SCALE GENOMIC DNA]</scope>
    <source>
        <strain evidence="4 5">DSM 7358</strain>
    </source>
</reference>
<evidence type="ECO:0000313" key="4">
    <source>
        <dbReference type="EMBL" id="AGZ44731.1"/>
    </source>
</evidence>
<keyword evidence="5" id="KW-1185">Reference proteome</keyword>
<dbReference type="GO" id="GO:0005811">
    <property type="term" value="C:lipid droplet"/>
    <property type="evidence" value="ECO:0007669"/>
    <property type="project" value="TreeGrafter"/>
</dbReference>
<name>U5W9Y5_9ACTN</name>
<organism evidence="4 5">
    <name type="scientific">Actinoplanes friuliensis DSM 7358</name>
    <dbReference type="NCBI Taxonomy" id="1246995"/>
    <lineage>
        <taxon>Bacteria</taxon>
        <taxon>Bacillati</taxon>
        <taxon>Actinomycetota</taxon>
        <taxon>Actinomycetes</taxon>
        <taxon>Micromonosporales</taxon>
        <taxon>Micromonosporaceae</taxon>
        <taxon>Actinoplanes</taxon>
    </lineage>
</organism>
<evidence type="ECO:0000256" key="1">
    <source>
        <dbReference type="ARBA" id="ARBA00023098"/>
    </source>
</evidence>
<dbReference type="GO" id="GO:0019433">
    <property type="term" value="P:triglyceride catabolic process"/>
    <property type="evidence" value="ECO:0007669"/>
    <property type="project" value="TreeGrafter"/>
</dbReference>
<dbReference type="PROSITE" id="PS51635">
    <property type="entry name" value="PNPLA"/>
    <property type="match status" value="1"/>
</dbReference>
<dbReference type="GO" id="GO:0005737">
    <property type="term" value="C:cytoplasm"/>
    <property type="evidence" value="ECO:0007669"/>
    <property type="project" value="TreeGrafter"/>
</dbReference>
<dbReference type="HOGENOM" id="CLU_055284_1_0_11"/>
<dbReference type="PANTHER" id="PTHR12406">
    <property type="entry name" value="CALCIUM-INDEPENDENT PHOSPHOLIPASE A2 IPLA2 -RELATED"/>
    <property type="match status" value="1"/>
</dbReference>
<dbReference type="GO" id="GO:0055088">
    <property type="term" value="P:lipid homeostasis"/>
    <property type="evidence" value="ECO:0007669"/>
    <property type="project" value="TreeGrafter"/>
</dbReference>
<keyword evidence="2" id="KW-0378">Hydrolase</keyword>
<dbReference type="Pfam" id="PF01734">
    <property type="entry name" value="Patatin"/>
    <property type="match status" value="1"/>
</dbReference>
<dbReference type="AlphaFoldDB" id="U5W9Y5"/>
<dbReference type="GO" id="GO:0016020">
    <property type="term" value="C:membrane"/>
    <property type="evidence" value="ECO:0007669"/>
    <property type="project" value="TreeGrafter"/>
</dbReference>
<dbReference type="PANTHER" id="PTHR12406:SF7">
    <property type="entry name" value="PATATIN-LIKE PHOSPHOLIPASE DOMAIN-CONTAINING PROTEIN 4"/>
    <property type="match status" value="1"/>
</dbReference>
<dbReference type="Proteomes" id="UP000017746">
    <property type="component" value="Chromosome"/>
</dbReference>
<dbReference type="KEGG" id="afs:AFR_32365"/>
<dbReference type="PATRIC" id="fig|1246995.3.peg.6550"/>
<accession>U5W9Y5</accession>
<sequence>MEKRALVLGGGGVTGVAWEIGLLHGLAERGVDLTAADLFIGTSAGSVVAAQLTSGVSIPELYARELADTTGDRNATVGTKVLLGFVLAALWPGGRERGRARLGRAALKARTVPESERRTAIASRVQRDDWPAARLLVPAVEAQTGAVTVFDSDSGASLIDAVAASCAVPLVWPPMTVNGKRYIDGGVRSVANVDLAAGYERVVVIAPLVAAARRADRPGAQAAALGAGVRTAVISPTDAALTAIGRNPLDPSRRAPAGEAGRAQAAEVIERVRAVWG</sequence>
<keyword evidence="2" id="KW-0442">Lipid degradation</keyword>
<feature type="domain" description="PNPLA" evidence="3">
    <location>
        <begin position="6"/>
        <end position="197"/>
    </location>
</feature>
<dbReference type="OrthoDB" id="2339873at2"/>
<dbReference type="RefSeq" id="WP_023561063.1">
    <property type="nucleotide sequence ID" value="NC_022657.1"/>
</dbReference>
<dbReference type="EMBL" id="CP006272">
    <property type="protein sequence ID" value="AGZ44731.1"/>
    <property type="molecule type" value="Genomic_DNA"/>
</dbReference>
<dbReference type="Gene3D" id="3.40.1090.10">
    <property type="entry name" value="Cytosolic phospholipase A2 catalytic domain"/>
    <property type="match status" value="2"/>
</dbReference>
<evidence type="ECO:0000256" key="2">
    <source>
        <dbReference type="PROSITE-ProRule" id="PRU01161"/>
    </source>
</evidence>
<feature type="active site" description="Nucleophile" evidence="2">
    <location>
        <position position="43"/>
    </location>
</feature>
<dbReference type="InterPro" id="IPR002641">
    <property type="entry name" value="PNPLA_dom"/>
</dbReference>
<feature type="active site" description="Proton acceptor" evidence="2">
    <location>
        <position position="184"/>
    </location>
</feature>
<keyword evidence="1 2" id="KW-0443">Lipid metabolism</keyword>
<protein>
    <submittedName>
        <fullName evidence="4">Putative patatin-like phospholipase</fullName>
    </submittedName>
</protein>
<evidence type="ECO:0000313" key="5">
    <source>
        <dbReference type="Proteomes" id="UP000017746"/>
    </source>
</evidence>
<feature type="short sequence motif" description="GXSXG" evidence="2">
    <location>
        <begin position="41"/>
        <end position="45"/>
    </location>
</feature>
<proteinExistence type="predicted"/>
<gene>
    <name evidence="4" type="ORF">AFR_32365</name>
</gene>
<evidence type="ECO:0000259" key="3">
    <source>
        <dbReference type="PROSITE" id="PS51635"/>
    </source>
</evidence>
<dbReference type="InterPro" id="IPR033562">
    <property type="entry name" value="PLPL"/>
</dbReference>